<organism evidence="1 2">
    <name type="scientific">Enterospora canceri</name>
    <dbReference type="NCBI Taxonomy" id="1081671"/>
    <lineage>
        <taxon>Eukaryota</taxon>
        <taxon>Fungi</taxon>
        <taxon>Fungi incertae sedis</taxon>
        <taxon>Microsporidia</taxon>
        <taxon>Enterocytozoonidae</taxon>
        <taxon>Enterospora</taxon>
    </lineage>
</organism>
<dbReference type="Pfam" id="PF17029">
    <property type="entry name" value="DUF5100"/>
    <property type="match status" value="1"/>
</dbReference>
<dbReference type="OrthoDB" id="2189011at2759"/>
<dbReference type="Proteomes" id="UP000192639">
    <property type="component" value="Unassembled WGS sequence"/>
</dbReference>
<dbReference type="AlphaFoldDB" id="A0A1Y1S8C6"/>
<dbReference type="EMBL" id="LWDP01000011">
    <property type="protein sequence ID" value="ORD94698.1"/>
    <property type="molecule type" value="Genomic_DNA"/>
</dbReference>
<proteinExistence type="predicted"/>
<keyword evidence="2" id="KW-1185">Reference proteome</keyword>
<accession>A0A1Y1S8C6</accession>
<comment type="caution">
    <text evidence="1">The sequence shown here is derived from an EMBL/GenBank/DDBJ whole genome shotgun (WGS) entry which is preliminary data.</text>
</comment>
<name>A0A1Y1S8C6_9MICR</name>
<dbReference type="VEuPathDB" id="MicrosporidiaDB:ECANGB1_131"/>
<protein>
    <submittedName>
        <fullName evidence="1">Uncharacterized protein</fullName>
    </submittedName>
</protein>
<evidence type="ECO:0000313" key="1">
    <source>
        <dbReference type="EMBL" id="ORD94698.1"/>
    </source>
</evidence>
<evidence type="ECO:0000313" key="2">
    <source>
        <dbReference type="Proteomes" id="UP000192639"/>
    </source>
</evidence>
<reference evidence="1 2" key="1">
    <citation type="journal article" date="2017" name="Environ. Microbiol.">
        <title>Decay of the glycolytic pathway and adaptation to intranuclear parasitism within Enterocytozoonidae microsporidia.</title>
        <authorList>
            <person name="Wiredu Boakye D."/>
            <person name="Jaroenlak P."/>
            <person name="Prachumwat A."/>
            <person name="Williams T.A."/>
            <person name="Bateman K.S."/>
            <person name="Itsathitphaisarn O."/>
            <person name="Sritunyalucksana K."/>
            <person name="Paszkiewicz K.H."/>
            <person name="Moore K.A."/>
            <person name="Stentiford G.D."/>
            <person name="Williams B.A."/>
        </authorList>
    </citation>
    <scope>NUCLEOTIDE SEQUENCE [LARGE SCALE GENOMIC DNA]</scope>
    <source>
        <strain evidence="1 2">GB1</strain>
    </source>
</reference>
<dbReference type="InterPro" id="IPR031495">
    <property type="entry name" value="DUF5100"/>
</dbReference>
<gene>
    <name evidence="1" type="ORF">ECANGB1_131</name>
</gene>
<sequence length="122" mass="14004">MTKKQLHEKLSSLLDNIEYSNMLDSFTTIIYNLQQEDKNDGKLLIPLEANFQLPNQFLGVKTNMAAERFLSEANKLNVDENKILAAQIYLQDTGLSIVETETTEAKQSQNQISEFVRRKFFG</sequence>